<dbReference type="EMBL" id="PQIB02000014">
    <property type="protein sequence ID" value="RLM69526.1"/>
    <property type="molecule type" value="Genomic_DNA"/>
</dbReference>
<proteinExistence type="predicted"/>
<evidence type="ECO:0000259" key="1">
    <source>
        <dbReference type="SMART" id="SM00148"/>
    </source>
</evidence>
<dbReference type="SUPFAM" id="SSF51695">
    <property type="entry name" value="PLC-like phosphodiesterases"/>
    <property type="match status" value="1"/>
</dbReference>
<keyword evidence="3" id="KW-1185">Reference proteome</keyword>
<dbReference type="Proteomes" id="UP000275267">
    <property type="component" value="Unassembled WGS sequence"/>
</dbReference>
<dbReference type="GO" id="GO:0006629">
    <property type="term" value="P:lipid metabolic process"/>
    <property type="evidence" value="ECO:0007669"/>
    <property type="project" value="InterPro"/>
</dbReference>
<dbReference type="OrthoDB" id="1046782at2759"/>
<reference evidence="3" key="1">
    <citation type="journal article" date="2019" name="Nat. Commun.">
        <title>The genome of broomcorn millet.</title>
        <authorList>
            <person name="Zou C."/>
            <person name="Miki D."/>
            <person name="Li D."/>
            <person name="Tang Q."/>
            <person name="Xiao L."/>
            <person name="Rajput S."/>
            <person name="Deng P."/>
            <person name="Jia W."/>
            <person name="Huang R."/>
            <person name="Zhang M."/>
            <person name="Sun Y."/>
            <person name="Hu J."/>
            <person name="Fu X."/>
            <person name="Schnable P.S."/>
            <person name="Li F."/>
            <person name="Zhang H."/>
            <person name="Feng B."/>
            <person name="Zhu X."/>
            <person name="Liu R."/>
            <person name="Schnable J.C."/>
            <person name="Zhu J.-K."/>
            <person name="Zhang H."/>
        </authorList>
    </citation>
    <scope>NUCLEOTIDE SEQUENCE [LARGE SCALE GENOMIC DNA]</scope>
</reference>
<dbReference type="PROSITE" id="PS50007">
    <property type="entry name" value="PIPLC_X_DOMAIN"/>
    <property type="match status" value="1"/>
</dbReference>
<dbReference type="PANTHER" id="PTHR13593">
    <property type="match status" value="1"/>
</dbReference>
<accession>A0A3L6Q3E0</accession>
<gene>
    <name evidence="2" type="ORF">C2845_PM17G10480</name>
</gene>
<dbReference type="SMART" id="SM00148">
    <property type="entry name" value="PLCXc"/>
    <property type="match status" value="1"/>
</dbReference>
<name>A0A3L6Q3E0_PANMI</name>
<sequence length="325" mass="35743">MGSAVSFLDVPGRLHEAATQEQALAALLSSSGDSFPGSGYRPANRKAWMEGLGPNTLRVHQVVWPGTHDSATNGIGVPLVTRPFAECQTLSVHEQLAMGCRVLDVRVQEDRRVCHGVLSGYSVDVVLDDVKRFLGETSSEVVILEVRTEFGQQDPPGFAQYLVERLGGDLLIRQDDGVFNKTVAELLPGRVICVWKPRQSAAPNPGDLLWSAGYLRDDWINTDMPMTKFNGNLGNLSQQNPPVSQRRFFYRVENTCTPVGDNAASLAVEPVTRRIHRFARLFISRVVAQGHGDKLQIFSTDFIDEDFVDACVGFTRARMDGAQGT</sequence>
<dbReference type="InterPro" id="IPR051057">
    <property type="entry name" value="PI-PLC_domain"/>
</dbReference>
<protein>
    <recommendedName>
        <fullName evidence="1">Phosphatidylinositol-specific phospholipase C X domain-containing protein</fullName>
    </recommendedName>
</protein>
<dbReference type="GO" id="GO:0008081">
    <property type="term" value="F:phosphoric diester hydrolase activity"/>
    <property type="evidence" value="ECO:0007669"/>
    <property type="project" value="InterPro"/>
</dbReference>
<dbReference type="PANTHER" id="PTHR13593:SF113">
    <property type="entry name" value="SI:DKEY-266F7.9"/>
    <property type="match status" value="1"/>
</dbReference>
<comment type="caution">
    <text evidence="2">The sequence shown here is derived from an EMBL/GenBank/DDBJ whole genome shotgun (WGS) entry which is preliminary data.</text>
</comment>
<organism evidence="2 3">
    <name type="scientific">Panicum miliaceum</name>
    <name type="common">Proso millet</name>
    <name type="synonym">Broomcorn millet</name>
    <dbReference type="NCBI Taxonomy" id="4540"/>
    <lineage>
        <taxon>Eukaryota</taxon>
        <taxon>Viridiplantae</taxon>
        <taxon>Streptophyta</taxon>
        <taxon>Embryophyta</taxon>
        <taxon>Tracheophyta</taxon>
        <taxon>Spermatophyta</taxon>
        <taxon>Magnoliopsida</taxon>
        <taxon>Liliopsida</taxon>
        <taxon>Poales</taxon>
        <taxon>Poaceae</taxon>
        <taxon>PACMAD clade</taxon>
        <taxon>Panicoideae</taxon>
        <taxon>Panicodae</taxon>
        <taxon>Paniceae</taxon>
        <taxon>Panicinae</taxon>
        <taxon>Panicum</taxon>
        <taxon>Panicum sect. Panicum</taxon>
    </lineage>
</organism>
<dbReference type="AlphaFoldDB" id="A0A3L6Q3E0"/>
<dbReference type="Gene3D" id="3.20.20.190">
    <property type="entry name" value="Phosphatidylinositol (PI) phosphodiesterase"/>
    <property type="match status" value="1"/>
</dbReference>
<dbReference type="InterPro" id="IPR000909">
    <property type="entry name" value="PLipase_C_PInositol-sp_X_dom"/>
</dbReference>
<evidence type="ECO:0000313" key="3">
    <source>
        <dbReference type="Proteomes" id="UP000275267"/>
    </source>
</evidence>
<feature type="domain" description="Phosphatidylinositol-specific phospholipase C X" evidence="1">
    <location>
        <begin position="60"/>
        <end position="196"/>
    </location>
</feature>
<dbReference type="STRING" id="4540.A0A3L6Q3E0"/>
<dbReference type="Pfam" id="PF00388">
    <property type="entry name" value="PI-PLC-X"/>
    <property type="match status" value="1"/>
</dbReference>
<evidence type="ECO:0000313" key="2">
    <source>
        <dbReference type="EMBL" id="RLM69526.1"/>
    </source>
</evidence>
<dbReference type="InterPro" id="IPR017946">
    <property type="entry name" value="PLC-like_Pdiesterase_TIM-brl"/>
</dbReference>